<dbReference type="InterPro" id="IPR036465">
    <property type="entry name" value="vWFA_dom_sf"/>
</dbReference>
<name>A0AAX4NEW5_9ARCH</name>
<dbReference type="SUPFAM" id="SSF53300">
    <property type="entry name" value="vWA-like"/>
    <property type="match status" value="1"/>
</dbReference>
<gene>
    <name evidence="1" type="ORF">OXIME_000579</name>
</gene>
<dbReference type="Proteomes" id="UP001451606">
    <property type="component" value="Chromosome"/>
</dbReference>
<dbReference type="AlphaFoldDB" id="A0AAX4NEW5"/>
<dbReference type="EMBL" id="CP133772">
    <property type="protein sequence ID" value="WYY00027.1"/>
    <property type="molecule type" value="Genomic_DNA"/>
</dbReference>
<accession>A0AAX4NEW5</accession>
<dbReference type="KEGG" id="omr:OXIME_000579"/>
<dbReference type="Gene3D" id="3.40.50.410">
    <property type="entry name" value="von Willebrand factor, type A domain"/>
    <property type="match status" value="1"/>
</dbReference>
<evidence type="ECO:0000313" key="1">
    <source>
        <dbReference type="EMBL" id="WYY00027.1"/>
    </source>
</evidence>
<proteinExistence type="predicted"/>
<dbReference type="RefSeq" id="WP_393971983.1">
    <property type="nucleotide sequence ID" value="NZ_CP133772.1"/>
</dbReference>
<dbReference type="GeneID" id="95967308"/>
<reference evidence="1 2" key="1">
    <citation type="submission" date="2023-09" db="EMBL/GenBank/DDBJ databases">
        <authorList>
            <person name="Golyshina O.V."/>
            <person name="Lunev E.A."/>
            <person name="Bargiela R."/>
            <person name="Gaines M.C."/>
            <person name="Daum B."/>
            <person name="Bale N.J."/>
            <person name="Koenen M."/>
            <person name="Sinninghe Damst J.S."/>
            <person name="Yakimov M."/>
            <person name="Golyshin P.N."/>
        </authorList>
    </citation>
    <scope>NUCLEOTIDE SEQUENCE [LARGE SCALE GENOMIC DNA]</scope>
    <source>
        <strain evidence="1 2">M1</strain>
    </source>
</reference>
<keyword evidence="2" id="KW-1185">Reference proteome</keyword>
<protein>
    <submittedName>
        <fullName evidence="1">VWA domain-containing protein</fullName>
    </submittedName>
</protein>
<evidence type="ECO:0000313" key="2">
    <source>
        <dbReference type="Proteomes" id="UP001451606"/>
    </source>
</evidence>
<organism evidence="1 2">
    <name type="scientific">Oxyplasma meridianum</name>
    <dbReference type="NCBI Taxonomy" id="3073602"/>
    <lineage>
        <taxon>Archaea</taxon>
        <taxon>Methanobacteriati</taxon>
        <taxon>Thermoplasmatota</taxon>
        <taxon>Thermoplasmata</taxon>
        <taxon>Thermoplasmatales</taxon>
        <taxon>Thermoplasmataceae</taxon>
        <taxon>Oxyplasma</taxon>
    </lineage>
</organism>
<sequence length="281" mass="31518">MTYSAEISRRKPGMFLFLLDQSRSMSHKLAGQETSKAKEATDAINRQIYEIIYRCTKTEGVRDYFEIGIIGYGSKTDTAESLLPNATIVPISKMAENPIRIEKTSKRITDSEGEEVETEMEFPVWFEPVANFNTPMVKALKLAKEWSKEWLHEHSDSYPPVVINISDGAATDGDPIPAADDLKSLSTSDGNLLLWNCHLSESKQEDAVIFPNDENQLPKSDKFSRDLFRMSSLLPEPFQDVAAERGLEIKNGARGYVFNAGLDELLELLDIGTRAPTENLH</sequence>